<proteinExistence type="predicted"/>
<dbReference type="InterPro" id="IPR035069">
    <property type="entry name" value="TTHA1013/TTHA0281-like"/>
</dbReference>
<dbReference type="Proteomes" id="UP001055149">
    <property type="component" value="Unassembled WGS sequence"/>
</dbReference>
<protein>
    <recommendedName>
        <fullName evidence="1">HicB-like antitoxin of toxin-antitoxin system domain-containing protein</fullName>
    </recommendedName>
</protein>
<sequence>MDKGTVVYPVILKPDDKYVFVRVPDLAGGYTQGNDSLDAIAMAQDLIGNLLEDCENYPRPSEPQQIKLADDETLVYVSTDIAAFRQKYSKKVRRNISIPEYLNNIAKEKGTNVSEVTTEALKAKYGF</sequence>
<dbReference type="RefSeq" id="WP_244054758.1">
    <property type="nucleotide sequence ID" value="NZ_BQXH01000004.1"/>
</dbReference>
<gene>
    <name evidence="2" type="ORF">LPAF129_06760</name>
</gene>
<evidence type="ECO:0000313" key="3">
    <source>
        <dbReference type="Proteomes" id="UP001055149"/>
    </source>
</evidence>
<keyword evidence="3" id="KW-1185">Reference proteome</keyword>
<dbReference type="Gene3D" id="3.30.160.250">
    <property type="match status" value="1"/>
</dbReference>
<dbReference type="InterPro" id="IPR031807">
    <property type="entry name" value="HicB-like"/>
</dbReference>
<evidence type="ECO:0000259" key="1">
    <source>
        <dbReference type="Pfam" id="PF15919"/>
    </source>
</evidence>
<evidence type="ECO:0000313" key="2">
    <source>
        <dbReference type="EMBL" id="GKS80991.1"/>
    </source>
</evidence>
<organism evidence="2 3">
    <name type="scientific">Ligilactobacillus pabuli</name>
    <dbReference type="NCBI Taxonomy" id="2886039"/>
    <lineage>
        <taxon>Bacteria</taxon>
        <taxon>Bacillati</taxon>
        <taxon>Bacillota</taxon>
        <taxon>Bacilli</taxon>
        <taxon>Lactobacillales</taxon>
        <taxon>Lactobacillaceae</taxon>
        <taxon>Ligilactobacillus</taxon>
    </lineage>
</organism>
<comment type="caution">
    <text evidence="2">The sequence shown here is derived from an EMBL/GenBank/DDBJ whole genome shotgun (WGS) entry which is preliminary data.</text>
</comment>
<dbReference type="EMBL" id="BQXH01000004">
    <property type="protein sequence ID" value="GKS80991.1"/>
    <property type="molecule type" value="Genomic_DNA"/>
</dbReference>
<dbReference type="SUPFAM" id="SSF143100">
    <property type="entry name" value="TTHA1013/TTHA0281-like"/>
    <property type="match status" value="1"/>
</dbReference>
<accession>A0ABQ5JFZ6</accession>
<reference evidence="2" key="1">
    <citation type="journal article" date="2022" name="Int. J. Syst. Evol. Microbiol.">
        <title>A novel species of lactic acid bacteria, Ligilactobacillus pabuli sp. nov., isolated from alfalfa silage.</title>
        <authorList>
            <person name="Tohno M."/>
            <person name="Tanizawa Y."/>
            <person name="Sawada H."/>
            <person name="Sakamoto M."/>
            <person name="Ohkuma M."/>
            <person name="Kobayashi H."/>
        </authorList>
    </citation>
    <scope>NUCLEOTIDE SEQUENCE</scope>
    <source>
        <strain evidence="2">AF129</strain>
    </source>
</reference>
<feature type="domain" description="HicB-like antitoxin of toxin-antitoxin system" evidence="1">
    <location>
        <begin position="8"/>
        <end position="103"/>
    </location>
</feature>
<name>A0ABQ5JFZ6_9LACO</name>
<dbReference type="Pfam" id="PF15919">
    <property type="entry name" value="HicB_lk_antitox"/>
    <property type="match status" value="1"/>
</dbReference>